<sequence length="386" mass="40673">MTSETLRSPLHDEHVALGATLVDFAGWEMPVRYSGDIAEHRAVRAGAGLFDLSHMGEILVRGAEADAFLDDALVGRMSAIPLGGAKYTMLCAADGGVIDDLIVYRRDLDHFMIVANAANKDVVLAELDERLEGFDAELDDISADIALIAVQGPLAEGIVSRMTERGADDIVAMRYYSFGTVVLEGGIHAFVARTGYTGEDGFELFVGADEAAAVWRLALSEGAADGIIPCGLSSRDTLRLEAGMPLYGHELTRDTTPFDAGLGRVVVFGTEKSPRGDFVGRAALEAARDARKAARAEPSAASARTLVGLVGDGRRAARAGYAVVDEAGAQVGEVTSGAPSPTMGRPIAMAYVPLALAADGTEVLIDVRGRRESMTVTALPFYKRGA</sequence>
<dbReference type="PANTHER" id="PTHR43757">
    <property type="entry name" value="AMINOMETHYLTRANSFERASE"/>
    <property type="match status" value="1"/>
</dbReference>
<comment type="catalytic activity">
    <reaction evidence="6 7">
        <text>N(6)-[(R)-S(8)-aminomethyldihydrolipoyl]-L-lysyl-[protein] + (6S)-5,6,7,8-tetrahydrofolate = N(6)-[(R)-dihydrolipoyl]-L-lysyl-[protein] + (6R)-5,10-methylene-5,6,7,8-tetrahydrofolate + NH4(+)</text>
        <dbReference type="Rhea" id="RHEA:16945"/>
        <dbReference type="Rhea" id="RHEA-COMP:10475"/>
        <dbReference type="Rhea" id="RHEA-COMP:10492"/>
        <dbReference type="ChEBI" id="CHEBI:15636"/>
        <dbReference type="ChEBI" id="CHEBI:28938"/>
        <dbReference type="ChEBI" id="CHEBI:57453"/>
        <dbReference type="ChEBI" id="CHEBI:83100"/>
        <dbReference type="ChEBI" id="CHEBI:83143"/>
        <dbReference type="EC" id="2.1.2.10"/>
    </reaction>
</comment>
<evidence type="ECO:0000313" key="11">
    <source>
        <dbReference type="EMBL" id="WNM27461.1"/>
    </source>
</evidence>
<dbReference type="GO" id="GO:0005829">
    <property type="term" value="C:cytosol"/>
    <property type="evidence" value="ECO:0007669"/>
    <property type="project" value="TreeGrafter"/>
</dbReference>
<dbReference type="GO" id="GO:0019464">
    <property type="term" value="P:glycine decarboxylation via glycine cleavage system"/>
    <property type="evidence" value="ECO:0007669"/>
    <property type="project" value="UniProtKB-UniRule"/>
</dbReference>
<evidence type="ECO:0000256" key="7">
    <source>
        <dbReference type="HAMAP-Rule" id="MF_00259"/>
    </source>
</evidence>
<dbReference type="InterPro" id="IPR022903">
    <property type="entry name" value="GcvT_bac"/>
</dbReference>
<accession>A0AA96FF70</accession>
<feature type="domain" description="GCVT N-terminal" evidence="9">
    <location>
        <begin position="10"/>
        <end position="268"/>
    </location>
</feature>
<dbReference type="InterPro" id="IPR027266">
    <property type="entry name" value="TrmE/GcvT-like"/>
</dbReference>
<reference evidence="11" key="1">
    <citation type="submission" date="2023-09" db="EMBL/GenBank/DDBJ databases">
        <title>Demequina sp. a novel bacteria isolated from Capsicum annuum.</title>
        <authorList>
            <person name="Humaira Z."/>
            <person name="Lee J."/>
            <person name="Cho D."/>
        </authorList>
    </citation>
    <scope>NUCLEOTIDE SEQUENCE</scope>
    <source>
        <strain evidence="11">PMTSA13</strain>
    </source>
</reference>
<evidence type="ECO:0000256" key="6">
    <source>
        <dbReference type="ARBA" id="ARBA00047665"/>
    </source>
</evidence>
<dbReference type="PIRSF" id="PIRSF006487">
    <property type="entry name" value="GcvT"/>
    <property type="match status" value="1"/>
</dbReference>
<dbReference type="Pfam" id="PF08669">
    <property type="entry name" value="GCV_T_C"/>
    <property type="match status" value="1"/>
</dbReference>
<name>A0AA96FF70_9MICO</name>
<keyword evidence="4 7" id="KW-0808">Transferase</keyword>
<dbReference type="AlphaFoldDB" id="A0AA96FF70"/>
<evidence type="ECO:0000256" key="1">
    <source>
        <dbReference type="ARBA" id="ARBA00008609"/>
    </source>
</evidence>
<evidence type="ECO:0000259" key="9">
    <source>
        <dbReference type="Pfam" id="PF01571"/>
    </source>
</evidence>
<dbReference type="NCBIfam" id="NF001567">
    <property type="entry name" value="PRK00389.1"/>
    <property type="match status" value="1"/>
</dbReference>
<feature type="domain" description="Aminomethyltransferase C-terminal" evidence="10">
    <location>
        <begin position="304"/>
        <end position="383"/>
    </location>
</feature>
<dbReference type="NCBIfam" id="TIGR00528">
    <property type="entry name" value="gcvT"/>
    <property type="match status" value="1"/>
</dbReference>
<dbReference type="GO" id="GO:0004047">
    <property type="term" value="F:aminomethyltransferase activity"/>
    <property type="evidence" value="ECO:0007669"/>
    <property type="project" value="UniProtKB-UniRule"/>
</dbReference>
<dbReference type="Gene3D" id="2.40.30.110">
    <property type="entry name" value="Aminomethyltransferase beta-barrel domains"/>
    <property type="match status" value="1"/>
</dbReference>
<proteinExistence type="inferred from homology"/>
<dbReference type="Pfam" id="PF01571">
    <property type="entry name" value="GCV_T"/>
    <property type="match status" value="1"/>
</dbReference>
<dbReference type="RefSeq" id="WP_313543489.1">
    <property type="nucleotide sequence ID" value="NZ_CP134880.1"/>
</dbReference>
<dbReference type="EC" id="2.1.2.10" evidence="2 7"/>
<dbReference type="SUPFAM" id="SSF103025">
    <property type="entry name" value="Folate-binding domain"/>
    <property type="match status" value="1"/>
</dbReference>
<dbReference type="SUPFAM" id="SSF101790">
    <property type="entry name" value="Aminomethyltransferase beta-barrel domain"/>
    <property type="match status" value="1"/>
</dbReference>
<evidence type="ECO:0000256" key="3">
    <source>
        <dbReference type="ARBA" id="ARBA00022576"/>
    </source>
</evidence>
<comment type="subunit">
    <text evidence="7">The glycine cleavage system is composed of four proteins: P, T, L and H.</text>
</comment>
<dbReference type="Gene3D" id="3.30.70.1400">
    <property type="entry name" value="Aminomethyltransferase beta-barrel domains"/>
    <property type="match status" value="1"/>
</dbReference>
<dbReference type="HAMAP" id="MF_00259">
    <property type="entry name" value="GcvT"/>
    <property type="match status" value="1"/>
</dbReference>
<dbReference type="Proteomes" id="UP001303408">
    <property type="component" value="Chromosome"/>
</dbReference>
<dbReference type="KEGG" id="dcp:RN607_00220"/>
<gene>
    <name evidence="7 11" type="primary">gcvT</name>
    <name evidence="11" type="ORF">RN607_00220</name>
</gene>
<evidence type="ECO:0000259" key="10">
    <source>
        <dbReference type="Pfam" id="PF08669"/>
    </source>
</evidence>
<dbReference type="EMBL" id="CP134880">
    <property type="protein sequence ID" value="WNM27461.1"/>
    <property type="molecule type" value="Genomic_DNA"/>
</dbReference>
<dbReference type="Gene3D" id="3.30.1360.120">
    <property type="entry name" value="Probable tRNA modification gtpase trme, domain 1"/>
    <property type="match status" value="1"/>
</dbReference>
<dbReference type="GO" id="GO:0005960">
    <property type="term" value="C:glycine cleavage complex"/>
    <property type="evidence" value="ECO:0007669"/>
    <property type="project" value="InterPro"/>
</dbReference>
<feature type="binding site" evidence="8">
    <location>
        <position position="203"/>
    </location>
    <ligand>
        <name>substrate</name>
    </ligand>
</feature>
<evidence type="ECO:0000256" key="5">
    <source>
        <dbReference type="ARBA" id="ARBA00031395"/>
    </source>
</evidence>
<dbReference type="FunFam" id="4.10.1250.10:FF:000001">
    <property type="entry name" value="Aminomethyltransferase"/>
    <property type="match status" value="1"/>
</dbReference>
<keyword evidence="3 7" id="KW-0032">Aminotransferase</keyword>
<dbReference type="InterPro" id="IPR006222">
    <property type="entry name" value="GCVT_N"/>
</dbReference>
<dbReference type="FunFam" id="2.40.30.110:FF:000003">
    <property type="entry name" value="Aminomethyltransferase"/>
    <property type="match status" value="1"/>
</dbReference>
<comment type="similarity">
    <text evidence="1 7">Belongs to the GcvT family.</text>
</comment>
<dbReference type="GO" id="GO:0008483">
    <property type="term" value="F:transaminase activity"/>
    <property type="evidence" value="ECO:0007669"/>
    <property type="project" value="UniProtKB-KW"/>
</dbReference>
<protein>
    <recommendedName>
        <fullName evidence="2 7">Aminomethyltransferase</fullName>
        <ecNumber evidence="2 7">2.1.2.10</ecNumber>
    </recommendedName>
    <alternativeName>
        <fullName evidence="5 7">Glycine cleavage system T protein</fullName>
    </alternativeName>
</protein>
<dbReference type="PANTHER" id="PTHR43757:SF2">
    <property type="entry name" value="AMINOMETHYLTRANSFERASE, MITOCHONDRIAL"/>
    <property type="match status" value="1"/>
</dbReference>
<evidence type="ECO:0000256" key="2">
    <source>
        <dbReference type="ARBA" id="ARBA00012616"/>
    </source>
</evidence>
<organism evidence="11">
    <name type="scientific">Demequina capsici</name>
    <dbReference type="NCBI Taxonomy" id="3075620"/>
    <lineage>
        <taxon>Bacteria</taxon>
        <taxon>Bacillati</taxon>
        <taxon>Actinomycetota</taxon>
        <taxon>Actinomycetes</taxon>
        <taxon>Micrococcales</taxon>
        <taxon>Demequinaceae</taxon>
        <taxon>Demequina</taxon>
    </lineage>
</organism>
<dbReference type="InterPro" id="IPR006223">
    <property type="entry name" value="GcvT"/>
</dbReference>
<dbReference type="InterPro" id="IPR029043">
    <property type="entry name" value="GcvT/YgfZ_C"/>
</dbReference>
<dbReference type="InterPro" id="IPR013977">
    <property type="entry name" value="GcvT_C"/>
</dbReference>
<dbReference type="Gene3D" id="4.10.1250.10">
    <property type="entry name" value="Aminomethyltransferase fragment"/>
    <property type="match status" value="1"/>
</dbReference>
<evidence type="ECO:0000256" key="8">
    <source>
        <dbReference type="PIRSR" id="PIRSR006487-1"/>
    </source>
</evidence>
<dbReference type="InterPro" id="IPR028896">
    <property type="entry name" value="GcvT/YgfZ/DmdA"/>
</dbReference>
<evidence type="ECO:0000256" key="4">
    <source>
        <dbReference type="ARBA" id="ARBA00022679"/>
    </source>
</evidence>
<comment type="function">
    <text evidence="7">The glycine cleavage system catalyzes the degradation of glycine.</text>
</comment>